<dbReference type="GO" id="GO:0004175">
    <property type="term" value="F:endopeptidase activity"/>
    <property type="evidence" value="ECO:0007669"/>
    <property type="project" value="UniProtKB-ARBA"/>
</dbReference>
<evidence type="ECO:0000259" key="2">
    <source>
        <dbReference type="Pfam" id="PF02517"/>
    </source>
</evidence>
<feature type="domain" description="CAAX prenyl protease 2/Lysostaphin resistance protein A-like" evidence="2">
    <location>
        <begin position="125"/>
        <end position="209"/>
    </location>
</feature>
<dbReference type="PANTHER" id="PTHR36435:SF1">
    <property type="entry name" value="CAAX AMINO TERMINAL PROTEASE FAMILY PROTEIN"/>
    <property type="match status" value="1"/>
</dbReference>
<feature type="transmembrane region" description="Helical" evidence="1">
    <location>
        <begin position="34"/>
        <end position="54"/>
    </location>
</feature>
<dbReference type="PANTHER" id="PTHR36435">
    <property type="entry name" value="SLR1288 PROTEIN"/>
    <property type="match status" value="1"/>
</dbReference>
<dbReference type="AlphaFoldDB" id="A0A7W8FTG2"/>
<keyword evidence="4" id="KW-1185">Reference proteome</keyword>
<sequence length="273" mass="30827">MFEEMKSRHLFGWMLGASIVSIFILLQVTQNPLIIDVALQLVFYVVVPVWFFSYHFKKRGVKLRQIVFFRGTARWLLPVFGLTALSLAFSIGMIWLLLRALMPIAPAAVDFVLTPQPLPDALWYLVATGFIVAVIGPIAEEFVFRGLILNRLISKFGFWNGLGLSSAIFGMFHIDFFGAFMFAVVASLLYLKTGNLLIPILLHIVNNTVAVYQSFVNPSFPQWLMVTSINDLYTKSMPNLIVLIASLVLLLFIIARMAKGLEDQLKEDQIFSE</sequence>
<keyword evidence="1" id="KW-1133">Transmembrane helix</keyword>
<dbReference type="InterPro" id="IPR003675">
    <property type="entry name" value="Rce1/LyrA-like_dom"/>
</dbReference>
<feature type="transmembrane region" description="Helical" evidence="1">
    <location>
        <begin position="75"/>
        <end position="101"/>
    </location>
</feature>
<reference evidence="3 4" key="1">
    <citation type="submission" date="2020-08" db="EMBL/GenBank/DDBJ databases">
        <title>Genomic Encyclopedia of Type Strains, Phase IV (KMG-IV): sequencing the most valuable type-strain genomes for metagenomic binning, comparative biology and taxonomic classification.</title>
        <authorList>
            <person name="Goeker M."/>
        </authorList>
    </citation>
    <scope>NUCLEOTIDE SEQUENCE [LARGE SCALE GENOMIC DNA]</scope>
    <source>
        <strain evidence="3 4">DSM 15895</strain>
    </source>
</reference>
<evidence type="ECO:0000256" key="1">
    <source>
        <dbReference type="SAM" id="Phobius"/>
    </source>
</evidence>
<name>A0A7W8FTG2_9BACL</name>
<dbReference type="OrthoDB" id="8607342at2"/>
<dbReference type="EMBL" id="JACHHE010000003">
    <property type="protein sequence ID" value="MBB5180056.1"/>
    <property type="molecule type" value="Genomic_DNA"/>
</dbReference>
<dbReference type="Pfam" id="PF02517">
    <property type="entry name" value="Rce1-like"/>
    <property type="match status" value="1"/>
</dbReference>
<keyword evidence="1" id="KW-0472">Membrane</keyword>
<evidence type="ECO:0000313" key="3">
    <source>
        <dbReference type="EMBL" id="MBB5180056.1"/>
    </source>
</evidence>
<evidence type="ECO:0000313" key="4">
    <source>
        <dbReference type="Proteomes" id="UP000525923"/>
    </source>
</evidence>
<comment type="caution">
    <text evidence="3">The sequence shown here is derived from an EMBL/GenBank/DDBJ whole genome shotgun (WGS) entry which is preliminary data.</text>
</comment>
<organism evidence="3 4">
    <name type="scientific">Planococcus koreensis</name>
    <dbReference type="NCBI Taxonomy" id="112331"/>
    <lineage>
        <taxon>Bacteria</taxon>
        <taxon>Bacillati</taxon>
        <taxon>Bacillota</taxon>
        <taxon>Bacilli</taxon>
        <taxon>Bacillales</taxon>
        <taxon>Caryophanaceae</taxon>
        <taxon>Planococcus</taxon>
    </lineage>
</organism>
<dbReference type="RefSeq" id="WP_135501751.1">
    <property type="nucleotide sequence ID" value="NZ_JACHHE010000003.1"/>
</dbReference>
<feature type="transmembrane region" description="Helical" evidence="1">
    <location>
        <begin position="121"/>
        <end position="143"/>
    </location>
</feature>
<gene>
    <name evidence="3" type="ORF">HNQ44_001480</name>
</gene>
<protein>
    <recommendedName>
        <fullName evidence="2">CAAX prenyl protease 2/Lysostaphin resistance protein A-like domain-containing protein</fullName>
    </recommendedName>
</protein>
<feature type="transmembrane region" description="Helical" evidence="1">
    <location>
        <begin position="164"/>
        <end position="190"/>
    </location>
</feature>
<feature type="transmembrane region" description="Helical" evidence="1">
    <location>
        <begin position="10"/>
        <end position="28"/>
    </location>
</feature>
<accession>A0A7W8FTG2</accession>
<keyword evidence="1" id="KW-0812">Transmembrane</keyword>
<proteinExistence type="predicted"/>
<dbReference type="InterPro" id="IPR052710">
    <property type="entry name" value="CAAX_protease"/>
</dbReference>
<dbReference type="Proteomes" id="UP000525923">
    <property type="component" value="Unassembled WGS sequence"/>
</dbReference>
<feature type="transmembrane region" description="Helical" evidence="1">
    <location>
        <begin position="237"/>
        <end position="258"/>
    </location>
</feature>
<dbReference type="GO" id="GO:0080120">
    <property type="term" value="P:CAAX-box protein maturation"/>
    <property type="evidence" value="ECO:0007669"/>
    <property type="project" value="UniProtKB-ARBA"/>
</dbReference>